<evidence type="ECO:0000313" key="2">
    <source>
        <dbReference type="Proteomes" id="UP001169823"/>
    </source>
</evidence>
<protein>
    <submittedName>
        <fullName evidence="1">Uncharacterized protein</fullName>
    </submittedName>
</protein>
<dbReference type="Proteomes" id="UP001169823">
    <property type="component" value="Unassembled WGS sequence"/>
</dbReference>
<reference evidence="1" key="1">
    <citation type="submission" date="2023-07" db="EMBL/GenBank/DDBJ databases">
        <title>Genome content predicts the carbon catabolic preferences of heterotrophic bacteria.</title>
        <authorList>
            <person name="Gralka M."/>
        </authorList>
    </citation>
    <scope>NUCLEOTIDE SEQUENCE</scope>
    <source>
        <strain evidence="1">I2M02</strain>
    </source>
</reference>
<dbReference type="AlphaFoldDB" id="A0AAW7XWH1"/>
<accession>A0AAW7XWH1</accession>
<evidence type="ECO:0000313" key="1">
    <source>
        <dbReference type="EMBL" id="MDO6458816.1"/>
    </source>
</evidence>
<dbReference type="EMBL" id="JAUOPJ010000020">
    <property type="protein sequence ID" value="MDO6458816.1"/>
    <property type="molecule type" value="Genomic_DNA"/>
</dbReference>
<gene>
    <name evidence="1" type="ORF">Q4494_17170</name>
</gene>
<name>A0AAW7XWH1_9RHOB</name>
<sequence length="431" mass="49586">MSQEKFLSKFGQSLSFPIKRACIDRVECSLGQWALRGNHENIKTMIARATENMLVNEDIDDRRIFKNTAPSDLTTRIAIETRGNSRSWNQRRLIFSGALIGTPPYASQQFLKLSLQLNVTRAIQAQTLIGRLQPPRPQLKLPYKLTLCPSDIQTDQENPYIANTNTLMGSDFRYAYALSKPPSAHLTDLLQALHAITSRGLEENSRWEDIYLYSQFQCNLRQIEVYWEFECDHPIDAVNLLTPQLISAANKSRQYTRKLDTALSEIEQQSKSIQIEPTKDTLIRVYAKTTKRIRIEIAYKKRKIEKLIGRRTSTSPIETASQVDLIVQNASQELTELFSHIEKRRAIGQSTIGPDDLLKEINRATSDPNIACHILHGLRHHGRIIPEYNLQQLHAVRKLRQRRVMTIVRAQQSCYVLTPDYQRALEDMDLF</sequence>
<dbReference type="RefSeq" id="WP_303495108.1">
    <property type="nucleotide sequence ID" value="NZ_JAUOPJ010000020.1"/>
</dbReference>
<organism evidence="1 2">
    <name type="scientific">Celeribacter halophilus</name>
    <dbReference type="NCBI Taxonomy" id="576117"/>
    <lineage>
        <taxon>Bacteria</taxon>
        <taxon>Pseudomonadati</taxon>
        <taxon>Pseudomonadota</taxon>
        <taxon>Alphaproteobacteria</taxon>
        <taxon>Rhodobacterales</taxon>
        <taxon>Roseobacteraceae</taxon>
        <taxon>Celeribacter</taxon>
    </lineage>
</organism>
<comment type="caution">
    <text evidence="1">The sequence shown here is derived from an EMBL/GenBank/DDBJ whole genome shotgun (WGS) entry which is preliminary data.</text>
</comment>
<proteinExistence type="predicted"/>